<protein>
    <submittedName>
        <fullName evidence="2">Uncharacterized protein</fullName>
    </submittedName>
</protein>
<organism evidence="2 3">
    <name type="scientific">Helicostylum pulchrum</name>
    <dbReference type="NCBI Taxonomy" id="562976"/>
    <lineage>
        <taxon>Eukaryota</taxon>
        <taxon>Fungi</taxon>
        <taxon>Fungi incertae sedis</taxon>
        <taxon>Mucoromycota</taxon>
        <taxon>Mucoromycotina</taxon>
        <taxon>Mucoromycetes</taxon>
        <taxon>Mucorales</taxon>
        <taxon>Mucorineae</taxon>
        <taxon>Mucoraceae</taxon>
        <taxon>Helicostylum</taxon>
    </lineage>
</organism>
<evidence type="ECO:0000313" key="3">
    <source>
        <dbReference type="Proteomes" id="UP001476247"/>
    </source>
</evidence>
<feature type="compositionally biased region" description="Pro residues" evidence="1">
    <location>
        <begin position="167"/>
        <end position="176"/>
    </location>
</feature>
<name>A0ABP9YGH7_9FUNG</name>
<feature type="compositionally biased region" description="Basic and acidic residues" evidence="1">
    <location>
        <begin position="107"/>
        <end position="120"/>
    </location>
</feature>
<reference evidence="2 3" key="1">
    <citation type="submission" date="2024-04" db="EMBL/GenBank/DDBJ databases">
        <title>genome sequences of Mucor flavus KT1a and Helicostylum pulchrum KT1b strains isolation_sourced from the surface of a dry-aged beef.</title>
        <authorList>
            <person name="Toyotome T."/>
            <person name="Hosono M."/>
            <person name="Torimaru M."/>
            <person name="Fukuda K."/>
            <person name="Mikami N."/>
        </authorList>
    </citation>
    <scope>NUCLEOTIDE SEQUENCE [LARGE SCALE GENOMIC DNA]</scope>
    <source>
        <strain evidence="2 3">KT1b</strain>
    </source>
</reference>
<evidence type="ECO:0000313" key="2">
    <source>
        <dbReference type="EMBL" id="GAA5806055.1"/>
    </source>
</evidence>
<dbReference type="Proteomes" id="UP001476247">
    <property type="component" value="Unassembled WGS sequence"/>
</dbReference>
<keyword evidence="3" id="KW-1185">Reference proteome</keyword>
<sequence length="420" mass="48758">MRHRGDIMPENLTILAIISHMFSSLFSRPPDWSTDRPIINYMRYHRVAGSPLLLLDNILTYNDLLESWNCTMDLSFNEVAVMMPKSHRALRGPQQHQNIRRNPPPVRRHDPDARVRHDSDTGGTRSIVTRGRTDPSQQPPRRPTIDRVRYLYDPPPGFDDSVSGILPPLPITPGPRPRLEPESGSRLQDCMRQSLRSRDRDSEEIDVFDLAHYQYLPTNSHFSLSFMSAYHRNSMYPTLHIINMMLSNDWNVNFANTLIDLYVEQAQNIVPSFGDYGATNDPVITFFNLQNIRNFDWLFLSERVWLSTSTEESFNNLFIRAFPTPEAAIPRQFQQLEAGSAVIRHIQVRQAYLYVMANVIQNGRIEQAVAFHNILRRLFNTLIGITPHISTKLTWRTGRKEQSDVVRLYFNINPNYLREL</sequence>
<comment type="caution">
    <text evidence="2">The sequence shown here is derived from an EMBL/GenBank/DDBJ whole genome shotgun (WGS) entry which is preliminary data.</text>
</comment>
<proteinExistence type="predicted"/>
<evidence type="ECO:0000256" key="1">
    <source>
        <dbReference type="SAM" id="MobiDB-lite"/>
    </source>
</evidence>
<feature type="region of interest" description="Disordered" evidence="1">
    <location>
        <begin position="87"/>
        <end position="198"/>
    </location>
</feature>
<gene>
    <name evidence="2" type="ORF">HPULCUR_011583</name>
</gene>
<accession>A0ABP9YGH7</accession>
<dbReference type="EMBL" id="BAABUJ010000056">
    <property type="protein sequence ID" value="GAA5806055.1"/>
    <property type="molecule type" value="Genomic_DNA"/>
</dbReference>